<dbReference type="GO" id="GO:0071916">
    <property type="term" value="F:dipeptide transmembrane transporter activity"/>
    <property type="evidence" value="ECO:0007669"/>
    <property type="project" value="TreeGrafter"/>
</dbReference>
<keyword evidence="2 7" id="KW-0813">Transport</keyword>
<evidence type="ECO:0000256" key="5">
    <source>
        <dbReference type="ARBA" id="ARBA00022989"/>
    </source>
</evidence>
<dbReference type="CDD" id="cd06261">
    <property type="entry name" value="TM_PBP2"/>
    <property type="match status" value="1"/>
</dbReference>
<feature type="transmembrane region" description="Helical" evidence="7">
    <location>
        <begin position="247"/>
        <end position="269"/>
    </location>
</feature>
<evidence type="ECO:0000256" key="4">
    <source>
        <dbReference type="ARBA" id="ARBA00022692"/>
    </source>
</evidence>
<evidence type="ECO:0000256" key="2">
    <source>
        <dbReference type="ARBA" id="ARBA00022448"/>
    </source>
</evidence>
<evidence type="ECO:0000313" key="9">
    <source>
        <dbReference type="EMBL" id="KAB7460470.1"/>
    </source>
</evidence>
<feature type="transmembrane region" description="Helical" evidence="7">
    <location>
        <begin position="21"/>
        <end position="41"/>
    </location>
</feature>
<evidence type="ECO:0000313" key="11">
    <source>
        <dbReference type="Proteomes" id="UP000429211"/>
    </source>
</evidence>
<evidence type="ECO:0000256" key="1">
    <source>
        <dbReference type="ARBA" id="ARBA00004651"/>
    </source>
</evidence>
<gene>
    <name evidence="10" type="primary">gsiD_1</name>
    <name evidence="10" type="ORF">BDLFYP24_01010</name>
    <name evidence="9" type="ORF">GBB04_07020</name>
</gene>
<dbReference type="InterPro" id="IPR050366">
    <property type="entry name" value="BP-dependent_transpt_permease"/>
</dbReference>
<protein>
    <submittedName>
        <fullName evidence="9">ABC transporter permease</fullName>
    </submittedName>
    <submittedName>
        <fullName evidence="10">Glutathione transport system permease protein GsiD</fullName>
    </submittedName>
</protein>
<feature type="transmembrane region" description="Helical" evidence="7">
    <location>
        <begin position="116"/>
        <end position="136"/>
    </location>
</feature>
<dbReference type="AlphaFoldDB" id="A0A6N2RH78"/>
<dbReference type="InterPro" id="IPR000515">
    <property type="entry name" value="MetI-like"/>
</dbReference>
<dbReference type="GO" id="GO:0005886">
    <property type="term" value="C:plasma membrane"/>
    <property type="evidence" value="ECO:0007669"/>
    <property type="project" value="UniProtKB-SubCell"/>
</dbReference>
<dbReference type="PANTHER" id="PTHR43386:SF1">
    <property type="entry name" value="D,D-DIPEPTIDE TRANSPORT SYSTEM PERMEASE PROTEIN DDPC-RELATED"/>
    <property type="match status" value="1"/>
</dbReference>
<comment type="similarity">
    <text evidence="7">Belongs to the binding-protein-dependent transport system permease family.</text>
</comment>
<feature type="transmembrane region" description="Helical" evidence="7">
    <location>
        <begin position="85"/>
        <end position="104"/>
    </location>
</feature>
<dbReference type="Proteomes" id="UP000429211">
    <property type="component" value="Unassembled WGS sequence"/>
</dbReference>
<dbReference type="PROSITE" id="PS50928">
    <property type="entry name" value="ABC_TM1"/>
    <property type="match status" value="1"/>
</dbReference>
<evidence type="ECO:0000259" key="8">
    <source>
        <dbReference type="PROSITE" id="PS50928"/>
    </source>
</evidence>
<keyword evidence="3" id="KW-1003">Cell membrane</keyword>
<keyword evidence="5 7" id="KW-1133">Transmembrane helix</keyword>
<comment type="subcellular location">
    <subcellularLocation>
        <location evidence="1 7">Cell membrane</location>
        <topology evidence="1 7">Multi-pass membrane protein</topology>
    </subcellularLocation>
</comment>
<dbReference type="Pfam" id="PF00528">
    <property type="entry name" value="BPD_transp_1"/>
    <property type="match status" value="1"/>
</dbReference>
<evidence type="ECO:0000313" key="10">
    <source>
        <dbReference type="EMBL" id="VYS80327.1"/>
    </source>
</evidence>
<reference evidence="10" key="2">
    <citation type="submission" date="2019-11" db="EMBL/GenBank/DDBJ databases">
        <authorList>
            <person name="Feng L."/>
        </authorList>
    </citation>
    <scope>NUCLEOTIDE SEQUENCE</scope>
    <source>
        <strain evidence="10">BdentiumLFYP24</strain>
    </source>
</reference>
<proteinExistence type="inferred from homology"/>
<feature type="transmembrane region" description="Helical" evidence="7">
    <location>
        <begin position="214"/>
        <end position="235"/>
    </location>
</feature>
<organism evidence="10">
    <name type="scientific">Bifidobacterium dentium</name>
    <dbReference type="NCBI Taxonomy" id="1689"/>
    <lineage>
        <taxon>Bacteria</taxon>
        <taxon>Bacillati</taxon>
        <taxon>Actinomycetota</taxon>
        <taxon>Actinomycetes</taxon>
        <taxon>Bifidobacteriales</taxon>
        <taxon>Bifidobacteriaceae</taxon>
        <taxon>Bifidobacterium</taxon>
    </lineage>
</organism>
<dbReference type="InterPro" id="IPR035906">
    <property type="entry name" value="MetI-like_sf"/>
</dbReference>
<dbReference type="PANTHER" id="PTHR43386">
    <property type="entry name" value="OLIGOPEPTIDE TRANSPORT SYSTEM PERMEASE PROTEIN APPC"/>
    <property type="match status" value="1"/>
</dbReference>
<accession>A0A6N2RH78</accession>
<name>A0A6N2RH78_9BIFI</name>
<evidence type="ECO:0000256" key="7">
    <source>
        <dbReference type="RuleBase" id="RU363032"/>
    </source>
</evidence>
<dbReference type="EMBL" id="WDPD01000006">
    <property type="protein sequence ID" value="KAB7460470.1"/>
    <property type="molecule type" value="Genomic_DNA"/>
</dbReference>
<dbReference type="EMBL" id="CACRSP010000002">
    <property type="protein sequence ID" value="VYS80327.1"/>
    <property type="molecule type" value="Genomic_DNA"/>
</dbReference>
<keyword evidence="4 7" id="KW-0812">Transmembrane</keyword>
<evidence type="ECO:0000256" key="3">
    <source>
        <dbReference type="ARBA" id="ARBA00022475"/>
    </source>
</evidence>
<feature type="domain" description="ABC transmembrane type-1" evidence="8">
    <location>
        <begin position="81"/>
        <end position="270"/>
    </location>
</feature>
<dbReference type="RefSeq" id="WP_034519106.1">
    <property type="nucleotide sequence ID" value="NZ_CACRSP010000002.1"/>
</dbReference>
<evidence type="ECO:0000256" key="6">
    <source>
        <dbReference type="ARBA" id="ARBA00023136"/>
    </source>
</evidence>
<dbReference type="Gene3D" id="1.10.3720.10">
    <property type="entry name" value="MetI-like"/>
    <property type="match status" value="1"/>
</dbReference>
<dbReference type="SUPFAM" id="SSF161098">
    <property type="entry name" value="MetI-like"/>
    <property type="match status" value="1"/>
</dbReference>
<keyword evidence="6 7" id="KW-0472">Membrane</keyword>
<sequence>MNDRMHALRVVLQSMWNRAGGRYALIVMGLWLLVSAISLAWTPYSLLATDGFNTWGSPSSAHLLGTDGVGADVLSWLMAGSRTNLMIAVLTVAVSAAFGLLLVAAMVSRHGAFSSVSVVVVDALISIPTVLVALILSVPFGASAVVIVVACGFAYGLNLARILRPSALLAARSAYVESAIWSGAGPIRVFFTHIVPNTLPVLSVQLSMSAGTSLLAEAGLTYLGVGVGAGVPSWGHSLATSVRFISIHPLAVVWPGLVVTLVVIALNLFGDALRDAIDPLVNPALREVA</sequence>
<feature type="transmembrane region" description="Helical" evidence="7">
    <location>
        <begin position="142"/>
        <end position="163"/>
    </location>
</feature>
<reference evidence="9 11" key="1">
    <citation type="journal article" date="2019" name="Nat. Med.">
        <title>A library of human gut bacterial isolates paired with longitudinal multiomics data enables mechanistic microbiome research.</title>
        <authorList>
            <person name="Poyet M."/>
            <person name="Groussin M."/>
            <person name="Gibbons S.M."/>
            <person name="Avila-Pacheco J."/>
            <person name="Jiang X."/>
            <person name="Kearney S.M."/>
            <person name="Perrotta A.R."/>
            <person name="Berdy B."/>
            <person name="Zhao S."/>
            <person name="Lieberman T.D."/>
            <person name="Swanson P.K."/>
            <person name="Smith M."/>
            <person name="Roesemann S."/>
            <person name="Alexander J.E."/>
            <person name="Rich S.A."/>
            <person name="Livny J."/>
            <person name="Vlamakis H."/>
            <person name="Clish C."/>
            <person name="Bullock K."/>
            <person name="Deik A."/>
            <person name="Scott J."/>
            <person name="Pierce K.A."/>
            <person name="Xavier R.J."/>
            <person name="Alm E.J."/>
        </authorList>
    </citation>
    <scope>NUCLEOTIDE SEQUENCE [LARGE SCALE GENOMIC DNA]</scope>
    <source>
        <strain evidence="9 11">BIOML-A2</strain>
    </source>
</reference>